<dbReference type="GO" id="GO:0031470">
    <property type="term" value="C:carboxysome"/>
    <property type="evidence" value="ECO:0007669"/>
    <property type="project" value="UniProtKB-SubCell"/>
</dbReference>
<dbReference type="Proteomes" id="UP000291469">
    <property type="component" value="Chromosome"/>
</dbReference>
<evidence type="ECO:0008006" key="6">
    <source>
        <dbReference type="Google" id="ProtNLM"/>
    </source>
</evidence>
<dbReference type="Pfam" id="PF03319">
    <property type="entry name" value="EutN_CcmL"/>
    <property type="match status" value="1"/>
</dbReference>
<dbReference type="SUPFAM" id="SSF159133">
    <property type="entry name" value="EutN/CcmL-like"/>
    <property type="match status" value="1"/>
</dbReference>
<dbReference type="InterPro" id="IPR004992">
    <property type="entry name" value="EutN_CcmL"/>
</dbReference>
<evidence type="ECO:0000256" key="2">
    <source>
        <dbReference type="ARBA" id="ARBA00023669"/>
    </source>
</evidence>
<keyword evidence="5" id="KW-1185">Reference proteome</keyword>
<evidence type="ECO:0000256" key="3">
    <source>
        <dbReference type="ARBA" id="ARBA00024446"/>
    </source>
</evidence>
<dbReference type="PANTHER" id="PTHR36539">
    <property type="entry name" value="ETHANOLAMINE UTILIZATION PROTEIN EUTN"/>
    <property type="match status" value="1"/>
</dbReference>
<proteinExistence type="predicted"/>
<dbReference type="KEGG" id="erz:ER308_02915"/>
<sequence length="94" mass="9797">MKIGKVSATVVATVEAPLFEDHRLLLCDLLDDDGNPTGGYVIASDFVGAGAGETVLILDEGNSARMIAGLDRGPLRAVIVGIVDEVDRDGDSWA</sequence>
<gene>
    <name evidence="4" type="ORF">ER308_02915</name>
</gene>
<dbReference type="InterPro" id="IPR036677">
    <property type="entry name" value="EutN_CcmL_sf"/>
</dbReference>
<comment type="subcellular location">
    <subcellularLocation>
        <location evidence="1">Carboxysome</location>
    </subcellularLocation>
</comment>
<dbReference type="PANTHER" id="PTHR36539:SF1">
    <property type="entry name" value="BACTERIAL MICROCOMPARTMENT SHELL VERTEX PROTEIN EUTN"/>
    <property type="match status" value="1"/>
</dbReference>
<evidence type="ECO:0000313" key="4">
    <source>
        <dbReference type="EMBL" id="QBI18616.1"/>
    </source>
</evidence>
<name>A0A411YBQ1_9ACTN</name>
<accession>A0A411YBQ1</accession>
<dbReference type="Gene3D" id="2.40.50.220">
    <property type="entry name" value="EutN/Ccml"/>
    <property type="match status" value="1"/>
</dbReference>
<dbReference type="AlphaFoldDB" id="A0A411YBQ1"/>
<dbReference type="OrthoDB" id="196195at2"/>
<dbReference type="PROSITE" id="PS51932">
    <property type="entry name" value="BMV"/>
    <property type="match status" value="1"/>
</dbReference>
<organism evidence="4 5">
    <name type="scientific">Egibacter rhizosphaerae</name>
    <dbReference type="NCBI Taxonomy" id="1670831"/>
    <lineage>
        <taxon>Bacteria</taxon>
        <taxon>Bacillati</taxon>
        <taxon>Actinomycetota</taxon>
        <taxon>Nitriliruptoria</taxon>
        <taxon>Egibacterales</taxon>
        <taxon>Egibacteraceae</taxon>
        <taxon>Egibacter</taxon>
    </lineage>
</organism>
<dbReference type="EMBL" id="CP036402">
    <property type="protein sequence ID" value="QBI18616.1"/>
    <property type="molecule type" value="Genomic_DNA"/>
</dbReference>
<dbReference type="RefSeq" id="WP_131153614.1">
    <property type="nucleotide sequence ID" value="NZ_CP036402.1"/>
</dbReference>
<evidence type="ECO:0000313" key="5">
    <source>
        <dbReference type="Proteomes" id="UP000291469"/>
    </source>
</evidence>
<keyword evidence="2" id="KW-1282">Carboxysome</keyword>
<evidence type="ECO:0000256" key="1">
    <source>
        <dbReference type="ARBA" id="ARBA00023587"/>
    </source>
</evidence>
<reference evidence="4 5" key="1">
    <citation type="submission" date="2019-01" db="EMBL/GenBank/DDBJ databases">
        <title>Egibacter rhizosphaerae EGI 80759T.</title>
        <authorList>
            <person name="Chen D.-D."/>
            <person name="Tian Y."/>
            <person name="Jiao J.-Y."/>
            <person name="Zhang X.-T."/>
            <person name="Zhang Y.-G."/>
            <person name="Zhang Y."/>
            <person name="Xiao M."/>
            <person name="Shu W.-S."/>
            <person name="Li W.-J."/>
        </authorList>
    </citation>
    <scope>NUCLEOTIDE SEQUENCE [LARGE SCALE GENOMIC DNA]</scope>
    <source>
        <strain evidence="4 5">EGI 80759</strain>
    </source>
</reference>
<protein>
    <recommendedName>
        <fullName evidence="6">Ethanolamine utilization protein EutN</fullName>
    </recommendedName>
</protein>
<keyword evidence="3" id="KW-1283">Bacterial microcompartment</keyword>